<comment type="caution">
    <text evidence="19">Lacks conserved residue(s) required for the propagation of feature annotation.</text>
</comment>
<feature type="domain" description="PAS" evidence="22">
    <location>
        <begin position="347"/>
        <end position="418"/>
    </location>
</feature>
<dbReference type="Gene3D" id="1.20.120.160">
    <property type="entry name" value="HPT domain"/>
    <property type="match status" value="1"/>
</dbReference>
<dbReference type="InterPro" id="IPR001610">
    <property type="entry name" value="PAC"/>
</dbReference>
<proteinExistence type="inferred from homology"/>
<dbReference type="Pfam" id="PF13426">
    <property type="entry name" value="PAS_9"/>
    <property type="match status" value="1"/>
</dbReference>
<dbReference type="NCBIfam" id="TIGR00229">
    <property type="entry name" value="sensory_box"/>
    <property type="match status" value="1"/>
</dbReference>
<dbReference type="InterPro" id="IPR005467">
    <property type="entry name" value="His_kinase_dom"/>
</dbReference>
<dbReference type="PROSITE" id="PS50110">
    <property type="entry name" value="RESPONSE_REGULATORY"/>
    <property type="match status" value="2"/>
</dbReference>
<keyword evidence="5" id="KW-1003">Cell membrane</keyword>
<dbReference type="PANTHER" id="PTHR45339">
    <property type="entry name" value="HYBRID SIGNAL TRANSDUCTION HISTIDINE KINASE J"/>
    <property type="match status" value="1"/>
</dbReference>
<dbReference type="FunFam" id="1.10.287.130:FF:000002">
    <property type="entry name" value="Two-component osmosensing histidine kinase"/>
    <property type="match status" value="1"/>
</dbReference>
<name>A0A841T240_9BACL</name>
<evidence type="ECO:0000256" key="1">
    <source>
        <dbReference type="ARBA" id="ARBA00000085"/>
    </source>
</evidence>
<feature type="modified residue" description="4-aspartylphosphate" evidence="19">
    <location>
        <position position="945"/>
    </location>
</feature>
<dbReference type="InterPro" id="IPR000700">
    <property type="entry name" value="PAS-assoc_C"/>
</dbReference>
<keyword evidence="9" id="KW-0547">Nucleotide-binding</keyword>
<dbReference type="FunFam" id="3.30.565.10:FF:000010">
    <property type="entry name" value="Sensor histidine kinase RcsC"/>
    <property type="match status" value="1"/>
</dbReference>
<evidence type="ECO:0000256" key="6">
    <source>
        <dbReference type="ARBA" id="ARBA00022553"/>
    </source>
</evidence>
<dbReference type="Gene3D" id="3.40.50.2300">
    <property type="match status" value="2"/>
</dbReference>
<comment type="subunit">
    <text evidence="15">At low DSF concentrations, interacts with RpfF.</text>
</comment>
<keyword evidence="6 19" id="KW-0597">Phosphoprotein</keyword>
<dbReference type="SUPFAM" id="SSF52172">
    <property type="entry name" value="CheY-like"/>
    <property type="match status" value="2"/>
</dbReference>
<evidence type="ECO:0000256" key="10">
    <source>
        <dbReference type="ARBA" id="ARBA00022777"/>
    </source>
</evidence>
<evidence type="ECO:0000313" key="27">
    <source>
        <dbReference type="Proteomes" id="UP000535838"/>
    </source>
</evidence>
<dbReference type="SMART" id="SM00304">
    <property type="entry name" value="HAMP"/>
    <property type="match status" value="1"/>
</dbReference>
<dbReference type="SUPFAM" id="SSF47384">
    <property type="entry name" value="Homodimeric domain of signal transducing histidine kinase"/>
    <property type="match status" value="1"/>
</dbReference>
<dbReference type="SMART" id="SM00086">
    <property type="entry name" value="PAC"/>
    <property type="match status" value="1"/>
</dbReference>
<evidence type="ECO:0000256" key="16">
    <source>
        <dbReference type="ARBA" id="ARBA00068150"/>
    </source>
</evidence>
<dbReference type="Gene3D" id="3.30.565.10">
    <property type="entry name" value="Histidine kinase-like ATPase, C-terminal domain"/>
    <property type="match status" value="1"/>
</dbReference>
<dbReference type="SMART" id="SM00091">
    <property type="entry name" value="PAS"/>
    <property type="match status" value="1"/>
</dbReference>
<evidence type="ECO:0000256" key="14">
    <source>
        <dbReference type="ARBA" id="ARBA00023136"/>
    </source>
</evidence>
<evidence type="ECO:0000256" key="8">
    <source>
        <dbReference type="ARBA" id="ARBA00022692"/>
    </source>
</evidence>
<dbReference type="RefSeq" id="WP_185121649.1">
    <property type="nucleotide sequence ID" value="NZ_JACJVQ010000017.1"/>
</dbReference>
<feature type="domain" description="HAMP" evidence="24">
    <location>
        <begin position="300"/>
        <end position="349"/>
    </location>
</feature>
<dbReference type="InterPro" id="IPR003661">
    <property type="entry name" value="HisK_dim/P_dom"/>
</dbReference>
<dbReference type="PROSITE" id="PS50113">
    <property type="entry name" value="PAC"/>
    <property type="match status" value="1"/>
</dbReference>
<feature type="domain" description="Histidine kinase" evidence="20">
    <location>
        <begin position="506"/>
        <end position="727"/>
    </location>
</feature>
<dbReference type="GO" id="GO:0005524">
    <property type="term" value="F:ATP binding"/>
    <property type="evidence" value="ECO:0007669"/>
    <property type="project" value="UniProtKB-KW"/>
</dbReference>
<dbReference type="CDD" id="cd00082">
    <property type="entry name" value="HisKA"/>
    <property type="match status" value="1"/>
</dbReference>
<evidence type="ECO:0000259" key="22">
    <source>
        <dbReference type="PROSITE" id="PS50112"/>
    </source>
</evidence>
<dbReference type="Gene3D" id="1.10.287.130">
    <property type="match status" value="1"/>
</dbReference>
<dbReference type="CDD" id="cd00088">
    <property type="entry name" value="HPT"/>
    <property type="match status" value="1"/>
</dbReference>
<dbReference type="SMART" id="SM00388">
    <property type="entry name" value="HisKA"/>
    <property type="match status" value="1"/>
</dbReference>
<reference evidence="26 27" key="1">
    <citation type="submission" date="2020-08" db="EMBL/GenBank/DDBJ databases">
        <title>Cohnella phylogeny.</title>
        <authorList>
            <person name="Dunlap C."/>
        </authorList>
    </citation>
    <scope>NUCLEOTIDE SEQUENCE [LARGE SCALE GENOMIC DNA]</scope>
    <source>
        <strain evidence="26 27">DSM 25241</strain>
    </source>
</reference>
<dbReference type="InterPro" id="IPR036890">
    <property type="entry name" value="HATPase_C_sf"/>
</dbReference>
<feature type="domain" description="PAC" evidence="23">
    <location>
        <begin position="436"/>
        <end position="488"/>
    </location>
</feature>
<dbReference type="CDD" id="cd16922">
    <property type="entry name" value="HATPase_EvgS-ArcB-TorS-like"/>
    <property type="match status" value="1"/>
</dbReference>
<keyword evidence="11" id="KW-0067">ATP-binding</keyword>
<evidence type="ECO:0000259" key="21">
    <source>
        <dbReference type="PROSITE" id="PS50110"/>
    </source>
</evidence>
<feature type="domain" description="Response regulatory" evidence="21">
    <location>
        <begin position="749"/>
        <end position="869"/>
    </location>
</feature>
<feature type="domain" description="HPt" evidence="25">
    <location>
        <begin position="1030"/>
        <end position="1131"/>
    </location>
</feature>
<dbReference type="InterPro" id="IPR036641">
    <property type="entry name" value="HPT_dom_sf"/>
</dbReference>
<sequence length="1135" mass="127334">MLQSLRLRTWLLLLVTTLVTSLVCGLVYYQTAQSAIRSKQIDNAAVRAATQADALGLLIRSFLKLTEADAESYAVRYGDDFDRMLFLREERNRMGDVIESLGYSDLSGRLELTNGQTLDLSADPSFYKATLGQTSLVDSPTPENEDGVRITSVFHPVIDYRSQVKGVLWVSFRLDVLFEELTKDSLLRDVKDASYADFSLINAQGEVLNPSEQASPLPLEQRQRIITALRGEDSARLDIPSGMLFAYKIPDTRWSLVQRVSTDELFKPLHALLLRTVAISLITELALSLLLLLLITPPFKRIEAIVKATEEVAAGNLHIPPLPVEVRDEIGALSASVNAMVAQLRNSFDPLKAFTEQNDYGIIVTDTKYVITQFNGTAQRMLGYAAEEVVGKMTPLQLSDQDDIEAKAKRLSGKLGRTIAPTIEFLDAMISGRTSYTDERIYMTKSGRPIPILLSISKITDNSGSVTGYIGLFREISHEKRIQAEMLRAKEQAEEANASKSLFLARMSHEIRTPINGIIGMSQLMKRTSLTEAQLDYMEKIVSSSEVLLEIVNDILDYSKIEAGKFELDKIVFEPDELFRKLGDTLSFFLGTRQLDMIFDVPDSLPRRIVGDPFRLEQVLLNLLNNAIKFTAKGYIHFRVELIELQDRRVLLEFSVKDTGIGISEAQLANLFQPFAQADGSVSRKYGGTGLGLVISDEIITLMGGRLEVESKEGEGSRFSFALSFALAKEDENASPADGAVEEIIEPMRILCIERPGLMQETLRNMLLPYRADVEFADSWKIALEALRGGSGGDRGYDYIFCNMEMPDMYGEETWLRLRRLAGSAAIISMTTPLGHNEWLRMDEEDRPERTLIKPINRRALRDVVESCRLEKEAKKQTGGKQAPVPKRRAAGDPSRILLVEDHVINQQIACELLGEAGYVVEVASDGMSAISMVQERHYDLVLMDIHMPGLDGYEATMRIRSSLNTWRLPVIAMTANVRMEDRQRCLSVGMNDVLTKPIQSDVLFAVVNGWARRARQIDWPDALTRVNGKEQILRHMLRSFSMEYNGFSERLENKLKEQQWDSAARMLHTLKGVSGNLSASAVFLAAEKLEAILQEAAQDKRWEPGFAALKQALEELLEAIEWEQKNRLNYQNIT</sequence>
<dbReference type="InterPro" id="IPR036097">
    <property type="entry name" value="HisK_dim/P_sf"/>
</dbReference>
<evidence type="ECO:0000259" key="20">
    <source>
        <dbReference type="PROSITE" id="PS50109"/>
    </source>
</evidence>
<evidence type="ECO:0000256" key="2">
    <source>
        <dbReference type="ARBA" id="ARBA00004651"/>
    </source>
</evidence>
<dbReference type="EMBL" id="JACJVQ010000017">
    <property type="protein sequence ID" value="MBB6636448.1"/>
    <property type="molecule type" value="Genomic_DNA"/>
</dbReference>
<dbReference type="Gene3D" id="3.30.450.20">
    <property type="entry name" value="PAS domain"/>
    <property type="match status" value="1"/>
</dbReference>
<evidence type="ECO:0000256" key="5">
    <source>
        <dbReference type="ARBA" id="ARBA00022475"/>
    </source>
</evidence>
<comment type="catalytic activity">
    <reaction evidence="1">
        <text>ATP + protein L-histidine = ADP + protein N-phospho-L-histidine.</text>
        <dbReference type="EC" id="2.7.13.3"/>
    </reaction>
</comment>
<protein>
    <recommendedName>
        <fullName evidence="17">Circadian input-output histidine kinase CikA</fullName>
        <ecNumber evidence="4">2.7.13.3</ecNumber>
    </recommendedName>
    <alternativeName>
        <fullName evidence="16">Sensory/regulatory protein RpfC</fullName>
    </alternativeName>
</protein>
<dbReference type="SUPFAM" id="SSF47226">
    <property type="entry name" value="Histidine-containing phosphotransfer domain, HPT domain"/>
    <property type="match status" value="1"/>
</dbReference>
<comment type="similarity">
    <text evidence="3">In the N-terminal section; belongs to the phytochrome family.</text>
</comment>
<keyword evidence="8" id="KW-0812">Transmembrane</keyword>
<keyword evidence="14" id="KW-0472">Membrane</keyword>
<evidence type="ECO:0000256" key="19">
    <source>
        <dbReference type="PROSITE-ProRule" id="PRU00169"/>
    </source>
</evidence>
<dbReference type="CDD" id="cd17546">
    <property type="entry name" value="REC_hyHK_CKI1_RcsC-like"/>
    <property type="match status" value="1"/>
</dbReference>
<dbReference type="CDD" id="cd06225">
    <property type="entry name" value="HAMP"/>
    <property type="match status" value="1"/>
</dbReference>
<keyword evidence="27" id="KW-1185">Reference proteome</keyword>
<dbReference type="PRINTS" id="PR00344">
    <property type="entry name" value="BCTRLSENSOR"/>
</dbReference>
<gene>
    <name evidence="26" type="ORF">H7B67_20190</name>
</gene>
<dbReference type="InterPro" id="IPR008207">
    <property type="entry name" value="Sig_transdc_His_kin_Hpt_dom"/>
</dbReference>
<evidence type="ECO:0000256" key="11">
    <source>
        <dbReference type="ARBA" id="ARBA00022840"/>
    </source>
</evidence>
<dbReference type="InterPro" id="IPR004358">
    <property type="entry name" value="Sig_transdc_His_kin-like_C"/>
</dbReference>
<dbReference type="SMART" id="SM00448">
    <property type="entry name" value="REC"/>
    <property type="match status" value="2"/>
</dbReference>
<dbReference type="Pfam" id="PF00512">
    <property type="entry name" value="HisKA"/>
    <property type="match status" value="1"/>
</dbReference>
<keyword evidence="12" id="KW-1133">Transmembrane helix</keyword>
<keyword evidence="10" id="KW-0418">Kinase</keyword>
<dbReference type="PROSITE" id="PS50112">
    <property type="entry name" value="PAS"/>
    <property type="match status" value="1"/>
</dbReference>
<keyword evidence="7" id="KW-0808">Transferase</keyword>
<organism evidence="26 27">
    <name type="scientific">Cohnella thailandensis</name>
    <dbReference type="NCBI Taxonomy" id="557557"/>
    <lineage>
        <taxon>Bacteria</taxon>
        <taxon>Bacillati</taxon>
        <taxon>Bacillota</taxon>
        <taxon>Bacilli</taxon>
        <taxon>Bacillales</taxon>
        <taxon>Paenibacillaceae</taxon>
        <taxon>Cohnella</taxon>
    </lineage>
</organism>
<dbReference type="PROSITE" id="PS50885">
    <property type="entry name" value="HAMP"/>
    <property type="match status" value="1"/>
</dbReference>
<evidence type="ECO:0000256" key="4">
    <source>
        <dbReference type="ARBA" id="ARBA00012438"/>
    </source>
</evidence>
<dbReference type="Pfam" id="PF00072">
    <property type="entry name" value="Response_reg"/>
    <property type="match status" value="1"/>
</dbReference>
<keyword evidence="13" id="KW-0902">Two-component regulatory system</keyword>
<evidence type="ECO:0000256" key="17">
    <source>
        <dbReference type="ARBA" id="ARBA00074306"/>
    </source>
</evidence>
<dbReference type="Proteomes" id="UP000535838">
    <property type="component" value="Unassembled WGS sequence"/>
</dbReference>
<evidence type="ECO:0000256" key="18">
    <source>
        <dbReference type="PROSITE-ProRule" id="PRU00110"/>
    </source>
</evidence>
<evidence type="ECO:0000259" key="23">
    <source>
        <dbReference type="PROSITE" id="PS50113"/>
    </source>
</evidence>
<evidence type="ECO:0000256" key="7">
    <source>
        <dbReference type="ARBA" id="ARBA00022679"/>
    </source>
</evidence>
<evidence type="ECO:0000256" key="12">
    <source>
        <dbReference type="ARBA" id="ARBA00022989"/>
    </source>
</evidence>
<dbReference type="InterPro" id="IPR001789">
    <property type="entry name" value="Sig_transdc_resp-reg_receiver"/>
</dbReference>
<dbReference type="SMART" id="SM00387">
    <property type="entry name" value="HATPase_c"/>
    <property type="match status" value="1"/>
</dbReference>
<dbReference type="GO" id="GO:0005886">
    <property type="term" value="C:plasma membrane"/>
    <property type="evidence" value="ECO:0007669"/>
    <property type="project" value="UniProtKB-SubCell"/>
</dbReference>
<feature type="modified residue" description="Phosphohistidine" evidence="18">
    <location>
        <position position="1069"/>
    </location>
</feature>
<dbReference type="GO" id="GO:0000155">
    <property type="term" value="F:phosphorelay sensor kinase activity"/>
    <property type="evidence" value="ECO:0007669"/>
    <property type="project" value="InterPro"/>
</dbReference>
<dbReference type="SUPFAM" id="SSF55874">
    <property type="entry name" value="ATPase domain of HSP90 chaperone/DNA topoisomerase II/histidine kinase"/>
    <property type="match status" value="1"/>
</dbReference>
<comment type="caution">
    <text evidence="26">The sequence shown here is derived from an EMBL/GenBank/DDBJ whole genome shotgun (WGS) entry which is preliminary data.</text>
</comment>
<evidence type="ECO:0000256" key="9">
    <source>
        <dbReference type="ARBA" id="ARBA00022741"/>
    </source>
</evidence>
<dbReference type="InterPro" id="IPR011006">
    <property type="entry name" value="CheY-like_superfamily"/>
</dbReference>
<feature type="domain" description="Response regulatory" evidence="21">
    <location>
        <begin position="896"/>
        <end position="1012"/>
    </location>
</feature>
<evidence type="ECO:0000256" key="13">
    <source>
        <dbReference type="ARBA" id="ARBA00023012"/>
    </source>
</evidence>
<dbReference type="InterPro" id="IPR000014">
    <property type="entry name" value="PAS"/>
</dbReference>
<evidence type="ECO:0000259" key="24">
    <source>
        <dbReference type="PROSITE" id="PS50885"/>
    </source>
</evidence>
<dbReference type="InterPro" id="IPR003594">
    <property type="entry name" value="HATPase_dom"/>
</dbReference>
<evidence type="ECO:0000256" key="15">
    <source>
        <dbReference type="ARBA" id="ARBA00064003"/>
    </source>
</evidence>
<dbReference type="SUPFAM" id="SSF55785">
    <property type="entry name" value="PYP-like sensor domain (PAS domain)"/>
    <property type="match status" value="1"/>
</dbReference>
<dbReference type="InterPro" id="IPR003660">
    <property type="entry name" value="HAMP_dom"/>
</dbReference>
<dbReference type="AlphaFoldDB" id="A0A841T240"/>
<dbReference type="Pfam" id="PF02518">
    <property type="entry name" value="HATPase_c"/>
    <property type="match status" value="1"/>
</dbReference>
<dbReference type="InterPro" id="IPR035965">
    <property type="entry name" value="PAS-like_dom_sf"/>
</dbReference>
<evidence type="ECO:0000256" key="3">
    <source>
        <dbReference type="ARBA" id="ARBA00006402"/>
    </source>
</evidence>
<dbReference type="PROSITE" id="PS50894">
    <property type="entry name" value="HPT"/>
    <property type="match status" value="1"/>
</dbReference>
<dbReference type="CDD" id="cd00130">
    <property type="entry name" value="PAS"/>
    <property type="match status" value="1"/>
</dbReference>
<dbReference type="Pfam" id="PF00672">
    <property type="entry name" value="HAMP"/>
    <property type="match status" value="1"/>
</dbReference>
<dbReference type="Gene3D" id="6.10.340.10">
    <property type="match status" value="1"/>
</dbReference>
<comment type="subcellular location">
    <subcellularLocation>
        <location evidence="2">Cell membrane</location>
        <topology evidence="2">Multi-pass membrane protein</topology>
    </subcellularLocation>
</comment>
<dbReference type="PANTHER" id="PTHR45339:SF1">
    <property type="entry name" value="HYBRID SIGNAL TRANSDUCTION HISTIDINE KINASE J"/>
    <property type="match status" value="1"/>
</dbReference>
<dbReference type="PROSITE" id="PS50109">
    <property type="entry name" value="HIS_KIN"/>
    <property type="match status" value="1"/>
</dbReference>
<dbReference type="SUPFAM" id="SSF158472">
    <property type="entry name" value="HAMP domain-like"/>
    <property type="match status" value="1"/>
</dbReference>
<evidence type="ECO:0000259" key="25">
    <source>
        <dbReference type="PROSITE" id="PS50894"/>
    </source>
</evidence>
<accession>A0A841T240</accession>
<dbReference type="Pfam" id="PF01627">
    <property type="entry name" value="Hpt"/>
    <property type="match status" value="1"/>
</dbReference>
<dbReference type="EC" id="2.7.13.3" evidence="4"/>
<evidence type="ECO:0000313" key="26">
    <source>
        <dbReference type="EMBL" id="MBB6636448.1"/>
    </source>
</evidence>